<evidence type="ECO:0000313" key="2">
    <source>
        <dbReference type="Proteomes" id="UP000010471"/>
    </source>
</evidence>
<proteinExistence type="predicted"/>
<dbReference type="KEGG" id="mic:Mic7113_1162"/>
<dbReference type="EMBL" id="CP003630">
    <property type="protein sequence ID" value="AFZ17053.1"/>
    <property type="molecule type" value="Genomic_DNA"/>
</dbReference>
<dbReference type="HOGENOM" id="CLU_3009281_0_0_3"/>
<dbReference type="AlphaFoldDB" id="K9W9Y7"/>
<accession>K9W9Y7</accession>
<sequence>MFCNSLLIGCSLWFMADQEQVSTLFKSITIVVLLDKVVIHNTYNKRQMADGMQIDG</sequence>
<organism evidence="1 2">
    <name type="scientific">Allocoleopsis franciscana PCC 7113</name>
    <dbReference type="NCBI Taxonomy" id="1173027"/>
    <lineage>
        <taxon>Bacteria</taxon>
        <taxon>Bacillati</taxon>
        <taxon>Cyanobacteriota</taxon>
        <taxon>Cyanophyceae</taxon>
        <taxon>Coleofasciculales</taxon>
        <taxon>Coleofasciculaceae</taxon>
        <taxon>Allocoleopsis</taxon>
        <taxon>Allocoleopsis franciscana</taxon>
    </lineage>
</organism>
<reference evidence="1 2" key="1">
    <citation type="submission" date="2012-06" db="EMBL/GenBank/DDBJ databases">
        <title>Finished chromosome of genome of Microcoleus sp. PCC 7113.</title>
        <authorList>
            <consortium name="US DOE Joint Genome Institute"/>
            <person name="Gugger M."/>
            <person name="Coursin T."/>
            <person name="Rippka R."/>
            <person name="Tandeau De Marsac N."/>
            <person name="Huntemann M."/>
            <person name="Wei C.-L."/>
            <person name="Han J."/>
            <person name="Detter J.C."/>
            <person name="Han C."/>
            <person name="Tapia R."/>
            <person name="Chen A."/>
            <person name="Kyrpides N."/>
            <person name="Mavromatis K."/>
            <person name="Markowitz V."/>
            <person name="Szeto E."/>
            <person name="Ivanova N."/>
            <person name="Pagani I."/>
            <person name="Pati A."/>
            <person name="Goodwin L."/>
            <person name="Nordberg H.P."/>
            <person name="Cantor M.N."/>
            <person name="Hua S.X."/>
            <person name="Woyke T."/>
            <person name="Kerfeld C.A."/>
        </authorList>
    </citation>
    <scope>NUCLEOTIDE SEQUENCE [LARGE SCALE GENOMIC DNA]</scope>
    <source>
        <strain evidence="1 2">PCC 7113</strain>
    </source>
</reference>
<name>K9W9Y7_9CYAN</name>
<gene>
    <name evidence="1" type="ORF">Mic7113_1162</name>
</gene>
<evidence type="ECO:0000313" key="1">
    <source>
        <dbReference type="EMBL" id="AFZ17053.1"/>
    </source>
</evidence>
<dbReference type="Proteomes" id="UP000010471">
    <property type="component" value="Chromosome"/>
</dbReference>
<keyword evidence="2" id="KW-1185">Reference proteome</keyword>
<protein>
    <submittedName>
        <fullName evidence="1">Uncharacterized protein</fullName>
    </submittedName>
</protein>